<dbReference type="OrthoDB" id="240763at2"/>
<dbReference type="Pfam" id="PF13385">
    <property type="entry name" value="Laminin_G_3"/>
    <property type="match status" value="1"/>
</dbReference>
<feature type="chain" id="PRO_5019449746" description="Sialidase domain-containing protein" evidence="1">
    <location>
        <begin position="28"/>
        <end position="610"/>
    </location>
</feature>
<evidence type="ECO:0000256" key="1">
    <source>
        <dbReference type="SAM" id="SignalP"/>
    </source>
</evidence>
<dbReference type="InterPro" id="IPR011040">
    <property type="entry name" value="Sialidase"/>
</dbReference>
<keyword evidence="4" id="KW-1185">Reference proteome</keyword>
<evidence type="ECO:0000259" key="2">
    <source>
        <dbReference type="Pfam" id="PF13088"/>
    </source>
</evidence>
<keyword evidence="1" id="KW-0732">Signal</keyword>
<dbReference type="AlphaFoldDB" id="A0A432MHC1"/>
<accession>A0A432MHC1</accession>
<evidence type="ECO:0000313" key="4">
    <source>
        <dbReference type="Proteomes" id="UP000280296"/>
    </source>
</evidence>
<dbReference type="InterPro" id="IPR036278">
    <property type="entry name" value="Sialidase_sf"/>
</dbReference>
<evidence type="ECO:0000313" key="3">
    <source>
        <dbReference type="EMBL" id="RUL86450.1"/>
    </source>
</evidence>
<dbReference type="Gene3D" id="2.120.10.10">
    <property type="match status" value="2"/>
</dbReference>
<dbReference type="Pfam" id="PF13088">
    <property type="entry name" value="BNR_2"/>
    <property type="match status" value="1"/>
</dbReference>
<comment type="caution">
    <text evidence="3">The sequence shown here is derived from an EMBL/GenBank/DDBJ whole genome shotgun (WGS) entry which is preliminary data.</text>
</comment>
<protein>
    <recommendedName>
        <fullName evidence="2">Sialidase domain-containing protein</fullName>
    </recommendedName>
</protein>
<reference evidence="3 4" key="1">
    <citation type="submission" date="2018-12" db="EMBL/GenBank/DDBJ databases">
        <authorList>
            <person name="Toschakov S.V."/>
        </authorList>
    </citation>
    <scope>NUCLEOTIDE SEQUENCE [LARGE SCALE GENOMIC DNA]</scope>
    <source>
        <strain evidence="3 4">GM2012</strain>
    </source>
</reference>
<dbReference type="SUPFAM" id="SSF49899">
    <property type="entry name" value="Concanavalin A-like lectins/glucanases"/>
    <property type="match status" value="1"/>
</dbReference>
<proteinExistence type="predicted"/>
<dbReference type="CDD" id="cd15482">
    <property type="entry name" value="Sialidase_non-viral"/>
    <property type="match status" value="1"/>
</dbReference>
<sequence length="610" mass="67054">MPTRALPLRRIFLASLALLLLPAIATAQDPRDIRNGWVIPDEGYCDQPYVVVTDQGHWLCTMTTGAGVEGQPGQHIVATISTDHGRTWSEHIPIEPAGGPEASWVMPLKVPGGRIYAFYTYNAENIREFPAVPPGAGKRVDTLGEYAFRYSDDGGRSWSAERFEIPMRRMNIDLGNNTGGKTLFFWGVGKPILARDAAIFGFAKVGKWGTPGTMVESQGVFLRSDTILTERDPSKIRWELLPEGDDGLRAPKGPVSDEANLVELSDGSLFATYRTIDGYPCHAYSRDGGRTWTPPAYMTYGPGRRRVKHPRAANFVKKLGDGTFLYWFHNHGGEPVHREGWGPYNDRNPAWILAGVERDGQILWSEPEILLYDENPSVRISYPDFIEDGGLLYVTETQKEIARVHEVDPDLLADLKGQFDRREVERDGLLLEVTGDPIEPGAEVAMPPLPDLADRGGFTLDFRVRFRELTGGQTLLDTRDETGRGLLVATTGRSTLGLSLNDGATEAFWDSDPGTGPGTLRVGDWQHVTIIIDAGPRIISVVVDGVFNDGGALRQFGWGRFPAGLGDVNGRGQATLAPNVFGQLGTVRVYGRPLRTSEAVGNHRAGRKPR</sequence>
<feature type="signal peptide" evidence="1">
    <location>
        <begin position="1"/>
        <end position="27"/>
    </location>
</feature>
<feature type="domain" description="Sialidase" evidence="2">
    <location>
        <begin position="65"/>
        <end position="393"/>
    </location>
</feature>
<gene>
    <name evidence="3" type="ORF">TsocGM_15880</name>
</gene>
<dbReference type="SUPFAM" id="SSF50939">
    <property type="entry name" value="Sialidases"/>
    <property type="match status" value="1"/>
</dbReference>
<reference evidence="3 4" key="2">
    <citation type="submission" date="2019-01" db="EMBL/GenBank/DDBJ databases">
        <title>Tautonia sociabilis, a novel thermotolerant planctomycete of Isosphaeraceae family, isolated from a 4000 m deep subterranean habitat.</title>
        <authorList>
            <person name="Kovaleva O.L."/>
            <person name="Elcheninov A.G."/>
            <person name="Van Heerden E."/>
            <person name="Toshchakov S.V."/>
            <person name="Novikov A."/>
            <person name="Bonch-Osmolovskaya E.A."/>
            <person name="Kublanov I.V."/>
        </authorList>
    </citation>
    <scope>NUCLEOTIDE SEQUENCE [LARGE SCALE GENOMIC DNA]</scope>
    <source>
        <strain evidence="3 4">GM2012</strain>
    </source>
</reference>
<dbReference type="EMBL" id="RYZH01000031">
    <property type="protein sequence ID" value="RUL86450.1"/>
    <property type="molecule type" value="Genomic_DNA"/>
</dbReference>
<name>A0A432MHC1_9BACT</name>
<dbReference type="Gene3D" id="2.60.120.200">
    <property type="match status" value="1"/>
</dbReference>
<dbReference type="InterPro" id="IPR013320">
    <property type="entry name" value="ConA-like_dom_sf"/>
</dbReference>
<dbReference type="Proteomes" id="UP000280296">
    <property type="component" value="Unassembled WGS sequence"/>
</dbReference>
<organism evidence="3 4">
    <name type="scientific">Tautonia sociabilis</name>
    <dbReference type="NCBI Taxonomy" id="2080755"/>
    <lineage>
        <taxon>Bacteria</taxon>
        <taxon>Pseudomonadati</taxon>
        <taxon>Planctomycetota</taxon>
        <taxon>Planctomycetia</taxon>
        <taxon>Isosphaerales</taxon>
        <taxon>Isosphaeraceae</taxon>
        <taxon>Tautonia</taxon>
    </lineage>
</organism>
<dbReference type="RefSeq" id="WP_126726448.1">
    <property type="nucleotide sequence ID" value="NZ_RYZH01000031.1"/>
</dbReference>